<dbReference type="SUPFAM" id="SSF48264">
    <property type="entry name" value="Cytochrome P450"/>
    <property type="match status" value="1"/>
</dbReference>
<dbReference type="Proteomes" id="UP000242414">
    <property type="component" value="Unassembled WGS sequence"/>
</dbReference>
<keyword evidence="2 5" id="KW-0560">Oxidoreductase</keyword>
<dbReference type="PANTHER" id="PTHR46300">
    <property type="entry name" value="P450, PUTATIVE (EUROFUNG)-RELATED-RELATED"/>
    <property type="match status" value="1"/>
</dbReference>
<organism evidence="6">
    <name type="scientific">Rhizopus microsporus var. microsporus</name>
    <dbReference type="NCBI Taxonomy" id="86635"/>
    <lineage>
        <taxon>Eukaryota</taxon>
        <taxon>Fungi</taxon>
        <taxon>Fungi incertae sedis</taxon>
        <taxon>Mucoromycota</taxon>
        <taxon>Mucoromycotina</taxon>
        <taxon>Mucoromycetes</taxon>
        <taxon>Mucorales</taxon>
        <taxon>Mucorineae</taxon>
        <taxon>Rhizopodaceae</taxon>
        <taxon>Rhizopus</taxon>
    </lineage>
</organism>
<evidence type="ECO:0000313" key="6">
    <source>
        <dbReference type="EMBL" id="ORE04220.1"/>
    </source>
</evidence>
<dbReference type="PROSITE" id="PS00086">
    <property type="entry name" value="CYTOCHROME_P450"/>
    <property type="match status" value="1"/>
</dbReference>
<dbReference type="InterPro" id="IPR050364">
    <property type="entry name" value="Cytochrome_P450_fung"/>
</dbReference>
<dbReference type="VEuPathDB" id="FungiDB:BCV72DRAFT_313347"/>
<dbReference type="PRINTS" id="PR00385">
    <property type="entry name" value="P450"/>
</dbReference>
<dbReference type="GO" id="GO:0004497">
    <property type="term" value="F:monooxygenase activity"/>
    <property type="evidence" value="ECO:0007669"/>
    <property type="project" value="UniProtKB-KW"/>
</dbReference>
<evidence type="ECO:0000256" key="2">
    <source>
        <dbReference type="ARBA" id="ARBA00023002"/>
    </source>
</evidence>
<dbReference type="Gene3D" id="1.10.630.10">
    <property type="entry name" value="Cytochrome P450"/>
    <property type="match status" value="1"/>
</dbReference>
<dbReference type="InterPro" id="IPR036396">
    <property type="entry name" value="Cyt_P450_sf"/>
</dbReference>
<dbReference type="InterPro" id="IPR002401">
    <property type="entry name" value="Cyt_P450_E_grp-I"/>
</dbReference>
<feature type="binding site" description="axial binding residue" evidence="4">
    <location>
        <position position="458"/>
    </location>
    <ligand>
        <name>heme</name>
        <dbReference type="ChEBI" id="CHEBI:30413"/>
    </ligand>
    <ligandPart>
        <name>Fe</name>
        <dbReference type="ChEBI" id="CHEBI:18248"/>
    </ligandPart>
</feature>
<keyword evidence="1 4" id="KW-0479">Metal-binding</keyword>
<accession>A0A1X0QWR7</accession>
<dbReference type="InterPro" id="IPR017972">
    <property type="entry name" value="Cyt_P450_CS"/>
</dbReference>
<comment type="cofactor">
    <cofactor evidence="4">
        <name>heme</name>
        <dbReference type="ChEBI" id="CHEBI:30413"/>
    </cofactor>
</comment>
<evidence type="ECO:0000256" key="1">
    <source>
        <dbReference type="ARBA" id="ARBA00022723"/>
    </source>
</evidence>
<reference evidence="6" key="1">
    <citation type="journal article" date="2016" name="Proc. Natl. Acad. Sci. U.S.A.">
        <title>Lipid metabolic changes in an early divergent fungus govern the establishment of a mutualistic symbiosis with endobacteria.</title>
        <authorList>
            <person name="Lastovetsky O.A."/>
            <person name="Gaspar M.L."/>
            <person name="Mondo S.J."/>
            <person name="LaButti K.M."/>
            <person name="Sandor L."/>
            <person name="Grigoriev I.V."/>
            <person name="Henry S.A."/>
            <person name="Pawlowska T.E."/>
        </authorList>
    </citation>
    <scope>NUCLEOTIDE SEQUENCE [LARGE SCALE GENOMIC DNA]</scope>
    <source>
        <strain evidence="6">ATCC 52814</strain>
    </source>
</reference>
<evidence type="ECO:0000256" key="4">
    <source>
        <dbReference type="PIRSR" id="PIRSR602401-1"/>
    </source>
</evidence>
<evidence type="ECO:0000256" key="3">
    <source>
        <dbReference type="ARBA" id="ARBA00023004"/>
    </source>
</evidence>
<dbReference type="Pfam" id="PF00067">
    <property type="entry name" value="p450"/>
    <property type="match status" value="1"/>
</dbReference>
<dbReference type="OrthoDB" id="1103324at2759"/>
<gene>
    <name evidence="6" type="ORF">BCV72DRAFT_313347</name>
</gene>
<dbReference type="PRINTS" id="PR00463">
    <property type="entry name" value="EP450I"/>
</dbReference>
<dbReference type="GO" id="GO:0016705">
    <property type="term" value="F:oxidoreductase activity, acting on paired donors, with incorporation or reduction of molecular oxygen"/>
    <property type="evidence" value="ECO:0007669"/>
    <property type="project" value="InterPro"/>
</dbReference>
<name>A0A1X0QWR7_RHIZD</name>
<dbReference type="InterPro" id="IPR001128">
    <property type="entry name" value="Cyt_P450"/>
</dbReference>
<keyword evidence="4 5" id="KW-0349">Heme</keyword>
<sequence length="519" mass="58610">MDYESLIKRVDQKSASILGTAVASVVTLWYLKRTIQRSKEYKTGGSKDIPTPKGQYFYLGHFPYLAPNPGHKMAEWHQELGPIYHIKLGAQDWVSIGDVEAANEIFVTKGRVTSGRPFHTFGSDVHGEGGRGVVFADYGKSWKSARTAILNILSPKSVDSLNDTLQKESEFVVKLMIKDSSEGEVKPLDYTRLMAMNIVLATLFGISGVASIDDPLYKKLIDNLEGCTMHTGITSDVGAYFPFLSFVDFFSGSKQRMRRFVDQTVRPLCGMLINRARESEQDCFIKKLDKIKESLNLDEQSITVLANELMVAGIDTSSLTIAWLIAVLCNHPEWQKKIAEEVDLFIETHGRTPEFSEREALPSCMAVIKEVVRYRPVTFFGLSHKVSEDVVYKDYIIPKGTVLLANNLSMNMDPKLYHEPEKFKPERFLNDNRSMYASSNGSTQTREVFTFGWGRRICPGIYLAENEIFSFCIHLLAKCTIEPALTKSGEKVYPELDKWVEEDGTVVPLPFKARFVQRK</sequence>
<keyword evidence="5" id="KW-0503">Monooxygenase</keyword>
<dbReference type="EMBL" id="KV921977">
    <property type="protein sequence ID" value="ORE04220.1"/>
    <property type="molecule type" value="Genomic_DNA"/>
</dbReference>
<comment type="similarity">
    <text evidence="5">Belongs to the cytochrome P450 family.</text>
</comment>
<dbReference type="PANTHER" id="PTHR46300:SF11">
    <property type="entry name" value="OXIDOREDUCTASE, PUTATIVE-RELATED"/>
    <property type="match status" value="1"/>
</dbReference>
<keyword evidence="3 4" id="KW-0408">Iron</keyword>
<proteinExistence type="inferred from homology"/>
<protein>
    <submittedName>
        <fullName evidence="6">Cytochrome P450</fullName>
    </submittedName>
</protein>
<evidence type="ECO:0000256" key="5">
    <source>
        <dbReference type="RuleBase" id="RU000461"/>
    </source>
</evidence>
<dbReference type="GO" id="GO:0020037">
    <property type="term" value="F:heme binding"/>
    <property type="evidence" value="ECO:0007669"/>
    <property type="project" value="InterPro"/>
</dbReference>
<dbReference type="AlphaFoldDB" id="A0A1X0QWR7"/>
<dbReference type="GO" id="GO:0005506">
    <property type="term" value="F:iron ion binding"/>
    <property type="evidence" value="ECO:0007669"/>
    <property type="project" value="InterPro"/>
</dbReference>